<feature type="transmembrane region" description="Helical" evidence="7">
    <location>
        <begin position="14"/>
        <end position="35"/>
    </location>
</feature>
<evidence type="ECO:0000256" key="6">
    <source>
        <dbReference type="SAM" id="MobiDB-lite"/>
    </source>
</evidence>
<feature type="region of interest" description="Disordered" evidence="6">
    <location>
        <begin position="293"/>
        <end position="348"/>
    </location>
</feature>
<dbReference type="Pfam" id="PF20684">
    <property type="entry name" value="Fung_rhodopsin"/>
    <property type="match status" value="1"/>
</dbReference>
<proteinExistence type="inferred from homology"/>
<keyword evidence="4 7" id="KW-0472">Membrane</keyword>
<keyword evidence="10" id="KW-1185">Reference proteome</keyword>
<protein>
    <recommendedName>
        <fullName evidence="8">Rhodopsin domain-containing protein</fullName>
    </recommendedName>
</protein>
<dbReference type="InterPro" id="IPR049326">
    <property type="entry name" value="Rhodopsin_dom_fungi"/>
</dbReference>
<dbReference type="PANTHER" id="PTHR33048:SF96">
    <property type="entry name" value="INTEGRAL MEMBRANE PROTEIN"/>
    <property type="match status" value="1"/>
</dbReference>
<gene>
    <name evidence="9" type="ORF">JX265_005804</name>
</gene>
<accession>A0A9P9WNG5</accession>
<reference evidence="9" key="1">
    <citation type="submission" date="2021-03" db="EMBL/GenBank/DDBJ databases">
        <title>Revisited historic fungal species revealed as producer of novel bioactive compounds through whole genome sequencing and comparative genomics.</title>
        <authorList>
            <person name="Vignolle G.A."/>
            <person name="Hochenegger N."/>
            <person name="Mach R.L."/>
            <person name="Mach-Aigner A.R."/>
            <person name="Javad Rahimi M."/>
            <person name="Salim K.A."/>
            <person name="Chan C.M."/>
            <person name="Lim L.B.L."/>
            <person name="Cai F."/>
            <person name="Druzhinina I.S."/>
            <person name="U'Ren J.M."/>
            <person name="Derntl C."/>
        </authorList>
    </citation>
    <scope>NUCLEOTIDE SEQUENCE</scope>
    <source>
        <strain evidence="9">TUCIM 5799</strain>
    </source>
</reference>
<evidence type="ECO:0000256" key="2">
    <source>
        <dbReference type="ARBA" id="ARBA00022692"/>
    </source>
</evidence>
<dbReference type="InterPro" id="IPR052337">
    <property type="entry name" value="SAT4-like"/>
</dbReference>
<feature type="transmembrane region" description="Helical" evidence="7">
    <location>
        <begin position="126"/>
        <end position="147"/>
    </location>
</feature>
<comment type="similarity">
    <text evidence="5">Belongs to the SAT4 family.</text>
</comment>
<organism evidence="9 10">
    <name type="scientific">Neoarthrinium moseri</name>
    <dbReference type="NCBI Taxonomy" id="1658444"/>
    <lineage>
        <taxon>Eukaryota</taxon>
        <taxon>Fungi</taxon>
        <taxon>Dikarya</taxon>
        <taxon>Ascomycota</taxon>
        <taxon>Pezizomycotina</taxon>
        <taxon>Sordariomycetes</taxon>
        <taxon>Xylariomycetidae</taxon>
        <taxon>Amphisphaeriales</taxon>
        <taxon>Apiosporaceae</taxon>
        <taxon>Neoarthrinium</taxon>
    </lineage>
</organism>
<feature type="compositionally biased region" description="Polar residues" evidence="6">
    <location>
        <begin position="305"/>
        <end position="317"/>
    </location>
</feature>
<sequence>MIGPTTLDDRGPQLAAVTVVLLALCWVSVSLRCYTMGFLLRRFYTEDWLAIFALIIYTAYSVFCLLGVRYGLGAHVSDVPLEDHPKALFYKWAGQVVYVIMAALVKFIAGLLLLRLCVGKRWQCITLWTLMIVSAVYTLFYVFIVIFQCQPVEFYWYRYDLSQPVTGKCNGKLLATIPTYISFVISVVSDWILALLPISIVWNAKMDKRSKISVSCVLALGSIASMATIARIPYAKQLLSNPDYLYNFTDLAIWSTVEIGLGLTASSLATLKPLFRKLKIIVVTKSGSHYTGTLPQYRSRASHSRGVSGSSHFQSPKNARKLQKSPPLRNEKLDAWRSSHPMRTFSQDTNPYEVSLATETGSVSTTITARASTDENHGAPPLSPPPPLHHRQHSYRSTSVSYQVSHVGVTGMESSNMI</sequence>
<evidence type="ECO:0000256" key="4">
    <source>
        <dbReference type="ARBA" id="ARBA00023136"/>
    </source>
</evidence>
<feature type="region of interest" description="Disordered" evidence="6">
    <location>
        <begin position="371"/>
        <end position="400"/>
    </location>
</feature>
<feature type="transmembrane region" description="Helical" evidence="7">
    <location>
        <begin position="47"/>
        <end position="72"/>
    </location>
</feature>
<evidence type="ECO:0000256" key="5">
    <source>
        <dbReference type="ARBA" id="ARBA00038359"/>
    </source>
</evidence>
<keyword evidence="2 7" id="KW-0812">Transmembrane</keyword>
<keyword evidence="3 7" id="KW-1133">Transmembrane helix</keyword>
<dbReference type="PANTHER" id="PTHR33048">
    <property type="entry name" value="PTH11-LIKE INTEGRAL MEMBRANE PROTEIN (AFU_ORTHOLOGUE AFUA_5G11245)"/>
    <property type="match status" value="1"/>
</dbReference>
<feature type="transmembrane region" description="Helical" evidence="7">
    <location>
        <begin position="252"/>
        <end position="271"/>
    </location>
</feature>
<dbReference type="GO" id="GO:0016020">
    <property type="term" value="C:membrane"/>
    <property type="evidence" value="ECO:0007669"/>
    <property type="project" value="UniProtKB-SubCell"/>
</dbReference>
<evidence type="ECO:0000256" key="7">
    <source>
        <dbReference type="SAM" id="Phobius"/>
    </source>
</evidence>
<comment type="subcellular location">
    <subcellularLocation>
        <location evidence="1">Membrane</location>
        <topology evidence="1">Multi-pass membrane protein</topology>
    </subcellularLocation>
</comment>
<comment type="caution">
    <text evidence="9">The sequence shown here is derived from an EMBL/GenBank/DDBJ whole genome shotgun (WGS) entry which is preliminary data.</text>
</comment>
<feature type="transmembrane region" description="Helical" evidence="7">
    <location>
        <begin position="92"/>
        <end position="114"/>
    </location>
</feature>
<dbReference type="EMBL" id="JAFIMR010000012">
    <property type="protein sequence ID" value="KAI1871818.1"/>
    <property type="molecule type" value="Genomic_DNA"/>
</dbReference>
<evidence type="ECO:0000313" key="10">
    <source>
        <dbReference type="Proteomes" id="UP000829685"/>
    </source>
</evidence>
<dbReference type="AlphaFoldDB" id="A0A9P9WNG5"/>
<evidence type="ECO:0000313" key="9">
    <source>
        <dbReference type="EMBL" id="KAI1871818.1"/>
    </source>
</evidence>
<dbReference type="Proteomes" id="UP000829685">
    <property type="component" value="Unassembled WGS sequence"/>
</dbReference>
<evidence type="ECO:0000256" key="1">
    <source>
        <dbReference type="ARBA" id="ARBA00004141"/>
    </source>
</evidence>
<feature type="domain" description="Rhodopsin" evidence="8">
    <location>
        <begin position="31"/>
        <end position="277"/>
    </location>
</feature>
<evidence type="ECO:0000256" key="3">
    <source>
        <dbReference type="ARBA" id="ARBA00022989"/>
    </source>
</evidence>
<name>A0A9P9WNG5_9PEZI</name>
<feature type="transmembrane region" description="Helical" evidence="7">
    <location>
        <begin position="180"/>
        <end position="202"/>
    </location>
</feature>
<evidence type="ECO:0000259" key="8">
    <source>
        <dbReference type="Pfam" id="PF20684"/>
    </source>
</evidence>
<feature type="transmembrane region" description="Helical" evidence="7">
    <location>
        <begin position="214"/>
        <end position="232"/>
    </location>
</feature>